<dbReference type="SUPFAM" id="SSF50677">
    <property type="entry name" value="ValRS/IleRS/LeuRS editing domain"/>
    <property type="match status" value="1"/>
</dbReference>
<evidence type="ECO:0000256" key="3">
    <source>
        <dbReference type="ARBA" id="ARBA00007078"/>
    </source>
</evidence>
<dbReference type="GO" id="GO:0008270">
    <property type="term" value="F:zinc ion binding"/>
    <property type="evidence" value="ECO:0007669"/>
    <property type="project" value="UniProtKB-UniRule"/>
</dbReference>
<feature type="active site" description="Tele-phosphohistidine intermediate" evidence="16">
    <location>
        <position position="505"/>
    </location>
</feature>
<dbReference type="GO" id="GO:0002161">
    <property type="term" value="F:aminoacyl-tRNA deacylase activity"/>
    <property type="evidence" value="ECO:0007669"/>
    <property type="project" value="InterPro"/>
</dbReference>
<evidence type="ECO:0000256" key="6">
    <source>
        <dbReference type="ARBA" id="ARBA00022598"/>
    </source>
</evidence>
<dbReference type="Pfam" id="PF00300">
    <property type="entry name" value="His_Phos_1"/>
    <property type="match status" value="1"/>
</dbReference>
<feature type="short sequence motif" description="'KMSKS' region" evidence="15">
    <location>
        <begin position="812"/>
        <end position="816"/>
    </location>
</feature>
<feature type="binding site" evidence="17">
    <location>
        <position position="556"/>
    </location>
    <ligand>
        <name>substrate</name>
    </ligand>
</feature>
<protein>
    <recommendedName>
        <fullName evidence="15">Isoleucine--tRNA ligase</fullName>
        <ecNumber evidence="15">6.1.1.5</ecNumber>
    </recommendedName>
    <alternativeName>
        <fullName evidence="15">Isoleucyl-tRNA synthetase</fullName>
        <shortName evidence="15">IleRS</shortName>
    </alternativeName>
</protein>
<dbReference type="EMBL" id="MFTO01000020">
    <property type="protein sequence ID" value="OGI63423.1"/>
    <property type="molecule type" value="Genomic_DNA"/>
</dbReference>
<comment type="cofactor">
    <cofactor evidence="1 15">
        <name>Zn(2+)</name>
        <dbReference type="ChEBI" id="CHEBI:29105"/>
    </cofactor>
</comment>
<dbReference type="Pfam" id="PF00133">
    <property type="entry name" value="tRNA-synt_1"/>
    <property type="match status" value="2"/>
</dbReference>
<feature type="short sequence motif" description="'HIGH' region" evidence="15">
    <location>
        <begin position="47"/>
        <end position="57"/>
    </location>
</feature>
<dbReference type="GO" id="GO:0000049">
    <property type="term" value="F:tRNA binding"/>
    <property type="evidence" value="ECO:0007669"/>
    <property type="project" value="InterPro"/>
</dbReference>
<dbReference type="Proteomes" id="UP000178985">
    <property type="component" value="Unassembled WGS sequence"/>
</dbReference>
<dbReference type="InterPro" id="IPR013078">
    <property type="entry name" value="His_Pase_superF_clade-1"/>
</dbReference>
<dbReference type="SUPFAM" id="SSF47323">
    <property type="entry name" value="Anticodon-binding domain of a subclass of class I aminoacyl-tRNA synthetases"/>
    <property type="match status" value="1"/>
</dbReference>
<dbReference type="Gene3D" id="3.40.50.1240">
    <property type="entry name" value="Phosphoglycerate mutase-like"/>
    <property type="match status" value="1"/>
</dbReference>
<dbReference type="SUPFAM" id="SSF53254">
    <property type="entry name" value="Phosphoglycerate mutase-like"/>
    <property type="match status" value="1"/>
</dbReference>
<sequence length="1167" mass="135349">MTGKNSKSEHALREEKILEFWRENKIFQKSLSQREGGKEFVFYEGPPTANGKPGIHHLEARAFKDAIPRYKTMQGYHVRRKGGWDTHGLPVELAVEKKLGLNSKKAIEEYGIAKFNQECKESVWEYVDLWEKFTDRIGYWVDLEDPYITYQNNYIESVWNIFKEIDKQKLLYKDYKVVPWCPRCGTALSSHELAQGYETVKDISIYAKFRIKGFPNGYFIAWTTTPWTLPGNVALAVGADIDYVEAKVGEEILVVAKNSLSVLGEGYEVIAEHKGKEMVGMEYEPFFPYIKNAKPEKIENAYKVYSADFVTTEDGTGIVHTAVMYGQDDFELGTKVGLPKYHLVDEQGNFVKGTDFLEGRFVKEKSEDGKPTMDVDIIKYLQDKNLFFKKELYEHSYPHCWRCKTPLIYYARDSWYIRMSDPKIKNRLISENKKIAWEPEHIKDGRFGEWLREIKDWAISRERYWGTPLPVWHCVSCGKTHTLGSVEEVAKRAKRSGNQYFVMRHGQTTTNVKNLVSTKINSGSHLTEQGKKETRVNIQKLKRESIDLVFISPFNRARETAQVVKEELDLKDEQIVVDDRLGEMMVPSYEGKSWMEYHNAYPKTIKNFDRANEGDESYKDVRRRMMQFLFEIEEKYKDKKILIITHGGPAWLLVASAKRLDLVKTLELLSNSRNFHYFDNSEIQELLFSSFPHDSEGELDLHKPYIDEIKLGCDCGGELVRAKEVIDVWFDSGAMPFAEDHYPFDYAQGKPFWKRIFNKANLAYPADFISEAIDQTRGWFYTLHAIGILMGRGLAYKNVICLGHLLDAKGKKMSKSLGNVIDPWEMIEKYGVDTLRLWMYSVNAPGESKNFDEKTVLDLNRQVFGLLYNVLAFYELYRDVFLESKISNLESSNVLDKWILAKLNELIELSTRSLDSYKLLEPVRAVREFVGDLSTWYLRRSRERIKEGDVEAKQTLYFVLKNLAKILAPFAPFSAEDIWQKLKNENDPESVHLAEWPACADRPKASKSNSLILKNMRMLREIVSLGLKERQMKNVPVRQPLASAILKNKLDSVYEEILKDELNIKEIKYHEHEEGISLDFEITPELKEEGQRREFIRFIQDLRKKEGLVPSDMVALAVAIEEVGRGLIEKWQEEIKKTAGIKEIKFVDDAWVEVEISGLRFKANIEK</sequence>
<keyword evidence="9 15" id="KW-0862">Zinc</keyword>
<dbReference type="Gene3D" id="1.10.730.10">
    <property type="entry name" value="Isoleucyl-tRNA Synthetase, Domain 1"/>
    <property type="match status" value="1"/>
</dbReference>
<evidence type="ECO:0000313" key="21">
    <source>
        <dbReference type="Proteomes" id="UP000178985"/>
    </source>
</evidence>
<dbReference type="EC" id="6.1.1.5" evidence="15"/>
<evidence type="ECO:0000256" key="14">
    <source>
        <dbReference type="ARBA" id="ARBA00048359"/>
    </source>
</evidence>
<dbReference type="Gene3D" id="3.90.740.10">
    <property type="entry name" value="Valyl/Leucyl/Isoleucyl-tRNA synthetase, editing domain"/>
    <property type="match status" value="1"/>
</dbReference>
<dbReference type="InterPro" id="IPR014729">
    <property type="entry name" value="Rossmann-like_a/b/a_fold"/>
</dbReference>
<evidence type="ECO:0000256" key="9">
    <source>
        <dbReference type="ARBA" id="ARBA00022833"/>
    </source>
</evidence>
<dbReference type="CDD" id="cd07067">
    <property type="entry name" value="HP_PGM_like"/>
    <property type="match status" value="1"/>
</dbReference>
<dbReference type="Pfam" id="PF08264">
    <property type="entry name" value="Anticodon_1"/>
    <property type="match status" value="1"/>
</dbReference>
<feature type="domain" description="Aminoacyl-tRNA synthetase class Ia" evidence="18">
    <location>
        <begin position="700"/>
        <end position="842"/>
    </location>
</feature>
<dbReference type="SMART" id="SM00855">
    <property type="entry name" value="PGAM"/>
    <property type="match status" value="1"/>
</dbReference>
<gene>
    <name evidence="15" type="primary">ileS</name>
    <name evidence="20" type="ORF">A2733_01840</name>
</gene>
<evidence type="ECO:0000256" key="1">
    <source>
        <dbReference type="ARBA" id="ARBA00001947"/>
    </source>
</evidence>
<comment type="subunit">
    <text evidence="4 15">Monomer.</text>
</comment>
<evidence type="ECO:0000313" key="20">
    <source>
        <dbReference type="EMBL" id="OGI63423.1"/>
    </source>
</evidence>
<evidence type="ECO:0000256" key="12">
    <source>
        <dbReference type="ARBA" id="ARBA00023146"/>
    </source>
</evidence>
<keyword evidence="8 15" id="KW-0547">Nucleotide-binding</keyword>
<dbReference type="InterPro" id="IPR002300">
    <property type="entry name" value="aa-tRNA-synth_Ia"/>
</dbReference>
<dbReference type="InterPro" id="IPR033709">
    <property type="entry name" value="Anticodon_Ile_ABEc"/>
</dbReference>
<comment type="catalytic activity">
    <reaction evidence="14 15">
        <text>tRNA(Ile) + L-isoleucine + ATP = L-isoleucyl-tRNA(Ile) + AMP + diphosphate</text>
        <dbReference type="Rhea" id="RHEA:11060"/>
        <dbReference type="Rhea" id="RHEA-COMP:9666"/>
        <dbReference type="Rhea" id="RHEA-COMP:9695"/>
        <dbReference type="ChEBI" id="CHEBI:30616"/>
        <dbReference type="ChEBI" id="CHEBI:33019"/>
        <dbReference type="ChEBI" id="CHEBI:58045"/>
        <dbReference type="ChEBI" id="CHEBI:78442"/>
        <dbReference type="ChEBI" id="CHEBI:78528"/>
        <dbReference type="ChEBI" id="CHEBI:456215"/>
        <dbReference type="EC" id="6.1.1.5"/>
    </reaction>
</comment>
<evidence type="ECO:0000256" key="17">
    <source>
        <dbReference type="PIRSR" id="PIRSR613078-2"/>
    </source>
</evidence>
<dbReference type="Pfam" id="PF19302">
    <property type="entry name" value="DUF5915"/>
    <property type="match status" value="1"/>
</dbReference>
<dbReference type="PRINTS" id="PR00984">
    <property type="entry name" value="TRNASYNTHILE"/>
</dbReference>
<comment type="subcellular location">
    <subcellularLocation>
        <location evidence="2 15">Cytoplasm</location>
    </subcellularLocation>
</comment>
<dbReference type="InterPro" id="IPR002301">
    <property type="entry name" value="Ile-tRNA-ligase"/>
</dbReference>
<dbReference type="InterPro" id="IPR009008">
    <property type="entry name" value="Val/Leu/Ile-tRNA-synth_edit"/>
</dbReference>
<dbReference type="GO" id="GO:0004822">
    <property type="term" value="F:isoleucine-tRNA ligase activity"/>
    <property type="evidence" value="ECO:0007669"/>
    <property type="project" value="UniProtKB-UniRule"/>
</dbReference>
<dbReference type="InterPro" id="IPR023586">
    <property type="entry name" value="Ile-tRNA-ligase_type2"/>
</dbReference>
<feature type="domain" description="Methionyl/Valyl/Leucyl/Isoleucyl-tRNA synthetase anticodon-binding" evidence="19">
    <location>
        <begin position="896"/>
        <end position="1042"/>
    </location>
</feature>
<dbReference type="GO" id="GO:0006428">
    <property type="term" value="P:isoleucyl-tRNA aminoacylation"/>
    <property type="evidence" value="ECO:0007669"/>
    <property type="project" value="UniProtKB-UniRule"/>
</dbReference>
<evidence type="ECO:0000256" key="5">
    <source>
        <dbReference type="ARBA" id="ARBA00022490"/>
    </source>
</evidence>
<keyword evidence="11 15" id="KW-0648">Protein biosynthesis</keyword>
<feature type="binding site" evidence="15">
    <location>
        <position position="815"/>
    </location>
    <ligand>
        <name>ATP</name>
        <dbReference type="ChEBI" id="CHEBI:30616"/>
    </ligand>
</feature>
<comment type="function">
    <text evidence="13 15">Catalyzes the attachment of isoleucine to tRNA(Ile). As IleRS can inadvertently accommodate and process structurally similar amino acids such as valine, to avoid such errors it has two additional distinct tRNA(Ile)-dependent editing activities. One activity is designated as 'pretransfer' editing and involves the hydrolysis of activated Val-AMP. The other activity is designated 'posttransfer' editing and involves deacylation of mischarged Val-tRNA(Ile).</text>
</comment>
<feature type="domain" description="Aminoacyl-tRNA synthetase class Ia" evidence="18">
    <location>
        <begin position="16"/>
        <end position="499"/>
    </location>
</feature>
<evidence type="ECO:0000259" key="18">
    <source>
        <dbReference type="Pfam" id="PF00133"/>
    </source>
</evidence>
<organism evidence="20 21">
    <name type="scientific">Candidatus Nomurabacteria bacterium RIFCSPHIGHO2_01_FULL_40_20</name>
    <dbReference type="NCBI Taxonomy" id="1801738"/>
    <lineage>
        <taxon>Bacteria</taxon>
        <taxon>Candidatus Nomuraibacteriota</taxon>
    </lineage>
</organism>
<reference evidence="20 21" key="1">
    <citation type="journal article" date="2016" name="Nat. Commun.">
        <title>Thousands of microbial genomes shed light on interconnected biogeochemical processes in an aquifer system.</title>
        <authorList>
            <person name="Anantharaman K."/>
            <person name="Brown C.T."/>
            <person name="Hug L.A."/>
            <person name="Sharon I."/>
            <person name="Castelle C.J."/>
            <person name="Probst A.J."/>
            <person name="Thomas B.C."/>
            <person name="Singh A."/>
            <person name="Wilkins M.J."/>
            <person name="Karaoz U."/>
            <person name="Brodie E.L."/>
            <person name="Williams K.H."/>
            <person name="Hubbard S.S."/>
            <person name="Banfield J.F."/>
        </authorList>
    </citation>
    <scope>NUCLEOTIDE SEQUENCE [LARGE SCALE GENOMIC DNA]</scope>
</reference>
<dbReference type="PANTHER" id="PTHR42780">
    <property type="entry name" value="SOLEUCYL-TRNA SYNTHETASE"/>
    <property type="match status" value="1"/>
</dbReference>
<feature type="binding site" evidence="17">
    <location>
        <begin position="504"/>
        <end position="511"/>
    </location>
    <ligand>
        <name>substrate</name>
    </ligand>
</feature>
<evidence type="ECO:0000256" key="13">
    <source>
        <dbReference type="ARBA" id="ARBA00025217"/>
    </source>
</evidence>
<evidence type="ECO:0000256" key="15">
    <source>
        <dbReference type="HAMAP-Rule" id="MF_02003"/>
    </source>
</evidence>
<evidence type="ECO:0000256" key="16">
    <source>
        <dbReference type="PIRSR" id="PIRSR613078-1"/>
    </source>
</evidence>
<keyword evidence="5 15" id="KW-0963">Cytoplasm</keyword>
<dbReference type="PANTHER" id="PTHR42780:SF1">
    <property type="entry name" value="ISOLEUCINE--TRNA LIGASE, CYTOPLASMIC"/>
    <property type="match status" value="1"/>
</dbReference>
<accession>A0A1F6V180</accession>
<dbReference type="AlphaFoldDB" id="A0A1F6V180"/>
<dbReference type="GO" id="GO:0005524">
    <property type="term" value="F:ATP binding"/>
    <property type="evidence" value="ECO:0007669"/>
    <property type="project" value="UniProtKB-UniRule"/>
</dbReference>
<dbReference type="SUPFAM" id="SSF52374">
    <property type="entry name" value="Nucleotidylyl transferase"/>
    <property type="match status" value="1"/>
</dbReference>
<dbReference type="InterPro" id="IPR029033">
    <property type="entry name" value="His_PPase_superfam"/>
</dbReference>
<name>A0A1F6V180_9BACT</name>
<dbReference type="FunFam" id="3.40.50.620:FF:000063">
    <property type="entry name" value="Isoleucine--tRNA ligase"/>
    <property type="match status" value="1"/>
</dbReference>
<keyword evidence="6 15" id="KW-0436">Ligase</keyword>
<comment type="similarity">
    <text evidence="3 15">Belongs to the class-I aminoacyl-tRNA synthetase family. IleS type 2 subfamily.</text>
</comment>
<evidence type="ECO:0000256" key="2">
    <source>
        <dbReference type="ARBA" id="ARBA00004496"/>
    </source>
</evidence>
<comment type="caution">
    <text evidence="20">The sequence shown here is derived from an EMBL/GenBank/DDBJ whole genome shotgun (WGS) entry which is preliminary data.</text>
</comment>
<dbReference type="InterPro" id="IPR009080">
    <property type="entry name" value="tRNAsynth_Ia_anticodon-bd"/>
</dbReference>
<keyword evidence="7 15" id="KW-0479">Metal-binding</keyword>
<evidence type="ECO:0000256" key="11">
    <source>
        <dbReference type="ARBA" id="ARBA00022917"/>
    </source>
</evidence>
<dbReference type="GO" id="GO:0005737">
    <property type="term" value="C:cytoplasm"/>
    <property type="evidence" value="ECO:0007669"/>
    <property type="project" value="UniProtKB-SubCell"/>
</dbReference>
<dbReference type="CDD" id="cd07961">
    <property type="entry name" value="Anticodon_Ia_Ile_ABEc"/>
    <property type="match status" value="1"/>
</dbReference>
<comment type="domain">
    <text evidence="15">IleRS has two distinct active sites: one for aminoacylation and one for editing. The misactivated valine is translocated from the active site to the editing site, which sterically excludes the correctly activated isoleucine. The single editing site contains two valyl binding pockets, one specific for each substrate (Val-AMP or Val-tRNA(Ile)).</text>
</comment>
<proteinExistence type="inferred from homology"/>
<feature type="active site" description="Proton donor/acceptor" evidence="16">
    <location>
        <position position="583"/>
    </location>
</feature>
<evidence type="ECO:0000256" key="4">
    <source>
        <dbReference type="ARBA" id="ARBA00011245"/>
    </source>
</evidence>
<keyword evidence="12 15" id="KW-0030">Aminoacyl-tRNA synthetase</keyword>
<evidence type="ECO:0000259" key="19">
    <source>
        <dbReference type="Pfam" id="PF08264"/>
    </source>
</evidence>
<dbReference type="InterPro" id="IPR013155">
    <property type="entry name" value="M/V/L/I-tRNA-synth_anticd-bd"/>
</dbReference>
<evidence type="ECO:0000256" key="10">
    <source>
        <dbReference type="ARBA" id="ARBA00022840"/>
    </source>
</evidence>
<keyword evidence="10 15" id="KW-0067">ATP-binding</keyword>
<dbReference type="HAMAP" id="MF_02003">
    <property type="entry name" value="Ile_tRNA_synth_type2"/>
    <property type="match status" value="1"/>
</dbReference>
<dbReference type="Gene3D" id="3.40.50.620">
    <property type="entry name" value="HUPs"/>
    <property type="match status" value="2"/>
</dbReference>
<evidence type="ECO:0000256" key="8">
    <source>
        <dbReference type="ARBA" id="ARBA00022741"/>
    </source>
</evidence>
<evidence type="ECO:0000256" key="7">
    <source>
        <dbReference type="ARBA" id="ARBA00022723"/>
    </source>
</evidence>